<dbReference type="InterPro" id="IPR012348">
    <property type="entry name" value="RNR-like"/>
</dbReference>
<dbReference type="Proteomes" id="UP001579974">
    <property type="component" value="Unassembled WGS sequence"/>
</dbReference>
<dbReference type="RefSeq" id="WP_275473365.1">
    <property type="nucleotide sequence ID" value="NZ_CP162940.1"/>
</dbReference>
<dbReference type="EMBL" id="JBDXSU010000021">
    <property type="protein sequence ID" value="MFB5192368.1"/>
    <property type="molecule type" value="Genomic_DNA"/>
</dbReference>
<dbReference type="Gene3D" id="1.10.620.20">
    <property type="entry name" value="Ribonucleotide Reductase, subunit A"/>
    <property type="match status" value="1"/>
</dbReference>
<accession>A0ABV5AJC0</accession>
<dbReference type="InterPro" id="IPR009078">
    <property type="entry name" value="Ferritin-like_SF"/>
</dbReference>
<comment type="catalytic activity">
    <reaction evidence="4">
        <text>propane + NADH + O2 + H(+) = propan-2-ol + NAD(+) + H2O</text>
        <dbReference type="Rhea" id="RHEA:49992"/>
        <dbReference type="ChEBI" id="CHEBI:15377"/>
        <dbReference type="ChEBI" id="CHEBI:15378"/>
        <dbReference type="ChEBI" id="CHEBI:15379"/>
        <dbReference type="ChEBI" id="CHEBI:17824"/>
        <dbReference type="ChEBI" id="CHEBI:32879"/>
        <dbReference type="ChEBI" id="CHEBI:57540"/>
        <dbReference type="ChEBI" id="CHEBI:57945"/>
        <dbReference type="EC" id="1.14.13.227"/>
    </reaction>
</comment>
<evidence type="ECO:0000313" key="5">
    <source>
        <dbReference type="EMBL" id="MFB5192368.1"/>
    </source>
</evidence>
<dbReference type="EC" id="1.14.13.227" evidence="1"/>
<keyword evidence="3" id="KW-0503">Monooxygenase</keyword>
<evidence type="ECO:0000256" key="3">
    <source>
        <dbReference type="ARBA" id="ARBA00023033"/>
    </source>
</evidence>
<keyword evidence="2" id="KW-0560">Oxidoreductase</keyword>
<evidence type="ECO:0000256" key="4">
    <source>
        <dbReference type="ARBA" id="ARBA00048941"/>
    </source>
</evidence>
<proteinExistence type="predicted"/>
<evidence type="ECO:0000313" key="6">
    <source>
        <dbReference type="Proteomes" id="UP001579974"/>
    </source>
</evidence>
<evidence type="ECO:0000256" key="2">
    <source>
        <dbReference type="ARBA" id="ARBA00023002"/>
    </source>
</evidence>
<gene>
    <name evidence="5" type="ORF">KKP3000_001567</name>
</gene>
<dbReference type="SUPFAM" id="SSF47240">
    <property type="entry name" value="Ferritin-like"/>
    <property type="match status" value="1"/>
</dbReference>
<comment type="caution">
    <text evidence="5">The sequence shown here is derived from an EMBL/GenBank/DDBJ whole genome shotgun (WGS) entry which is preliminary data.</text>
</comment>
<dbReference type="InterPro" id="IPR003430">
    <property type="entry name" value="Phenol_Hydrox"/>
</dbReference>
<sequence length="369" mass="44038">MVDSKRSLTPIRRQPWDWQTRNEYEEVTVREQPYLHGHYRNKYYKSDHDIYDPRYTALRSSNWDAFRDPKKYWYTPYVHSRKKLADSVTEVFDRARRLGIYYTIREPWKSFSAQLYIPLRHYEYAGALQLQHVIRYAMGCPIEQCATYTAFDKQGRSQWLTEWGITFPGNETDTALQPSKQMWMEHESFRKLREYMEKLLVIEDWAEVIVASHLTIEPLLGRLVYGNLNSTALQYGDVIIPQLSLVCQDELMWEEQWTQKFIEFIVNDPVTNRWEYLQSLGYADWPGDYRWGNTLSDPRQTPEDPRSNREIVSEWMNQWLATAIAAIQPLQMLFDEHGIQYEVQDSIDSVIEETLIPFIKKMNLENVQV</sequence>
<evidence type="ECO:0000256" key="1">
    <source>
        <dbReference type="ARBA" id="ARBA00012710"/>
    </source>
</evidence>
<protein>
    <recommendedName>
        <fullName evidence="1">propane 2-monooxygenase</fullName>
        <ecNumber evidence="1">1.14.13.227</ecNumber>
    </recommendedName>
</protein>
<keyword evidence="6" id="KW-1185">Reference proteome</keyword>
<reference evidence="5 6" key="1">
    <citation type="journal article" date="2024" name="Int. J. Mol. Sci.">
        <title>Exploration of Alicyclobacillus spp. Genome in Search of Antibiotic Resistance.</title>
        <authorList>
            <person name="Bucka-Kolendo J."/>
            <person name="Kiousi D.E."/>
            <person name="Dekowska A."/>
            <person name="Mikolajczuk-Szczyrba A."/>
            <person name="Karadedos D.M."/>
            <person name="Michael P."/>
            <person name="Galanis A."/>
            <person name="Sokolowska B."/>
        </authorList>
    </citation>
    <scope>NUCLEOTIDE SEQUENCE [LARGE SCALE GENOMIC DNA]</scope>
    <source>
        <strain evidence="5 6">KKP 3000</strain>
    </source>
</reference>
<organism evidence="5 6">
    <name type="scientific">Alicyclobacillus fastidiosus</name>
    <dbReference type="NCBI Taxonomy" id="392011"/>
    <lineage>
        <taxon>Bacteria</taxon>
        <taxon>Bacillati</taxon>
        <taxon>Bacillota</taxon>
        <taxon>Bacilli</taxon>
        <taxon>Bacillales</taxon>
        <taxon>Alicyclobacillaceae</taxon>
        <taxon>Alicyclobacillus</taxon>
    </lineage>
</organism>
<name>A0ABV5AJC0_9BACL</name>
<dbReference type="Pfam" id="PF02332">
    <property type="entry name" value="Phenol_Hydrox"/>
    <property type="match status" value="1"/>
</dbReference>